<accession>A0A6H5GSC6</accession>
<feature type="non-terminal residue" evidence="1">
    <location>
        <position position="1"/>
    </location>
</feature>
<dbReference type="EMBL" id="CADCXU010018800">
    <property type="protein sequence ID" value="CAB0007143.1"/>
    <property type="molecule type" value="Genomic_DNA"/>
</dbReference>
<name>A0A6H5GSC6_9HEMI</name>
<proteinExistence type="predicted"/>
<keyword evidence="2" id="KW-1185">Reference proteome</keyword>
<evidence type="ECO:0000313" key="1">
    <source>
        <dbReference type="EMBL" id="CAB0007143.1"/>
    </source>
</evidence>
<protein>
    <submittedName>
        <fullName evidence="1">Uncharacterized protein</fullName>
    </submittedName>
</protein>
<organism evidence="1 2">
    <name type="scientific">Nesidiocoris tenuis</name>
    <dbReference type="NCBI Taxonomy" id="355587"/>
    <lineage>
        <taxon>Eukaryota</taxon>
        <taxon>Metazoa</taxon>
        <taxon>Ecdysozoa</taxon>
        <taxon>Arthropoda</taxon>
        <taxon>Hexapoda</taxon>
        <taxon>Insecta</taxon>
        <taxon>Pterygota</taxon>
        <taxon>Neoptera</taxon>
        <taxon>Paraneoptera</taxon>
        <taxon>Hemiptera</taxon>
        <taxon>Heteroptera</taxon>
        <taxon>Panheteroptera</taxon>
        <taxon>Cimicomorpha</taxon>
        <taxon>Miridae</taxon>
        <taxon>Dicyphina</taxon>
        <taxon>Nesidiocoris</taxon>
    </lineage>
</organism>
<dbReference type="AlphaFoldDB" id="A0A6H5GSC6"/>
<sequence length="50" mass="5400">FHIRTPGYALRALRPLRTAPNMASNDSSLKSLFHYAWPSGPGPMPGTGTC</sequence>
<gene>
    <name evidence="1" type="ORF">NTEN_LOCUS12501</name>
</gene>
<reference evidence="1 2" key="1">
    <citation type="submission" date="2020-02" db="EMBL/GenBank/DDBJ databases">
        <authorList>
            <person name="Ferguson B K."/>
        </authorList>
    </citation>
    <scope>NUCLEOTIDE SEQUENCE [LARGE SCALE GENOMIC DNA]</scope>
</reference>
<evidence type="ECO:0000313" key="2">
    <source>
        <dbReference type="Proteomes" id="UP000479000"/>
    </source>
</evidence>
<dbReference type="Proteomes" id="UP000479000">
    <property type="component" value="Unassembled WGS sequence"/>
</dbReference>